<sequence>MPEIITIGEILVEIMREEVDVPLNKTSTFVGPYPSGAPAIFADAVARLNHSSGIIGGIGRDEFGERVLNRLEKDGVDTSRVLESEDLSTGVAFVTYFSDGSRKFIYHMDNSAAGIVDAHDVDRDYFEGANAVHINGSSLMMGKKMREACYRVVKIADDENIRVSFDPNIRPELGDLKRTREIVSPLFESAELVTPSIEEIRWVTGDENEEEAAENLLEDGIQIVAIKKGGEGCAIYTKEKILKVPSFDVKEVDPTGAGDAFSAAMIVGMTEGMSLEKLGRFANAVGGMAVTKRGPMEGLARRKKIEGMIGA</sequence>
<evidence type="ECO:0000256" key="5">
    <source>
        <dbReference type="ARBA" id="ARBA00022840"/>
    </source>
</evidence>
<evidence type="ECO:0000313" key="8">
    <source>
        <dbReference type="Proteomes" id="UP000070284"/>
    </source>
</evidence>
<dbReference type="PROSITE" id="PS00584">
    <property type="entry name" value="PFKB_KINASES_2"/>
    <property type="match status" value="1"/>
</dbReference>
<comment type="caution">
    <text evidence="7">The sequence shown here is derived from an EMBL/GenBank/DDBJ whole genome shotgun (WGS) entry which is preliminary data.</text>
</comment>
<dbReference type="InterPro" id="IPR029056">
    <property type="entry name" value="Ribokinase-like"/>
</dbReference>
<evidence type="ECO:0000256" key="2">
    <source>
        <dbReference type="ARBA" id="ARBA00022679"/>
    </source>
</evidence>
<keyword evidence="4" id="KW-0418">Kinase</keyword>
<evidence type="ECO:0000256" key="1">
    <source>
        <dbReference type="ARBA" id="ARBA00010688"/>
    </source>
</evidence>
<evidence type="ECO:0000256" key="3">
    <source>
        <dbReference type="ARBA" id="ARBA00022741"/>
    </source>
</evidence>
<gene>
    <name evidence="7" type="ORF">AKJ65_04280</name>
</gene>
<dbReference type="GO" id="GO:0005524">
    <property type="term" value="F:ATP binding"/>
    <property type="evidence" value="ECO:0007669"/>
    <property type="project" value="UniProtKB-KW"/>
</dbReference>
<keyword evidence="8" id="KW-1185">Reference proteome</keyword>
<proteinExistence type="inferred from homology"/>
<accession>A0A133UJV0</accession>
<evidence type="ECO:0000259" key="6">
    <source>
        <dbReference type="Pfam" id="PF00294"/>
    </source>
</evidence>
<organism evidence="7 8">
    <name type="scientific">candidate division MSBL1 archaeon SCGC-AAA259E19</name>
    <dbReference type="NCBI Taxonomy" id="1698264"/>
    <lineage>
        <taxon>Archaea</taxon>
        <taxon>Methanobacteriati</taxon>
        <taxon>Methanobacteriota</taxon>
        <taxon>candidate division MSBL1</taxon>
    </lineage>
</organism>
<evidence type="ECO:0000256" key="4">
    <source>
        <dbReference type="ARBA" id="ARBA00022777"/>
    </source>
</evidence>
<dbReference type="Pfam" id="PF00294">
    <property type="entry name" value="PfkB"/>
    <property type="match status" value="1"/>
</dbReference>
<feature type="domain" description="Carbohydrate kinase PfkB" evidence="6">
    <location>
        <begin position="2"/>
        <end position="298"/>
    </location>
</feature>
<dbReference type="InterPro" id="IPR011611">
    <property type="entry name" value="PfkB_dom"/>
</dbReference>
<dbReference type="AlphaFoldDB" id="A0A133UJV0"/>
<keyword evidence="2" id="KW-0808">Transferase</keyword>
<protein>
    <recommendedName>
        <fullName evidence="6">Carbohydrate kinase PfkB domain-containing protein</fullName>
    </recommendedName>
</protein>
<dbReference type="PANTHER" id="PTHR43085:SF1">
    <property type="entry name" value="PSEUDOURIDINE KINASE-RELATED"/>
    <property type="match status" value="1"/>
</dbReference>
<keyword evidence="3" id="KW-0547">Nucleotide-binding</keyword>
<comment type="similarity">
    <text evidence="1">Belongs to the carbohydrate kinase PfkB family.</text>
</comment>
<evidence type="ECO:0000313" key="7">
    <source>
        <dbReference type="EMBL" id="KXA94488.1"/>
    </source>
</evidence>
<dbReference type="GO" id="GO:0016301">
    <property type="term" value="F:kinase activity"/>
    <property type="evidence" value="ECO:0007669"/>
    <property type="project" value="UniProtKB-KW"/>
</dbReference>
<reference evidence="7 8" key="1">
    <citation type="journal article" date="2016" name="Sci. Rep.">
        <title>Metabolic traits of an uncultured archaeal lineage -MSBL1- from brine pools of the Red Sea.</title>
        <authorList>
            <person name="Mwirichia R."/>
            <person name="Alam I."/>
            <person name="Rashid M."/>
            <person name="Vinu M."/>
            <person name="Ba-Alawi W."/>
            <person name="Anthony Kamau A."/>
            <person name="Kamanda Ngugi D."/>
            <person name="Goker M."/>
            <person name="Klenk H.P."/>
            <person name="Bajic V."/>
            <person name="Stingl U."/>
        </authorList>
    </citation>
    <scope>NUCLEOTIDE SEQUENCE [LARGE SCALE GENOMIC DNA]</scope>
    <source>
        <strain evidence="7">SCGC-AAA259E19</strain>
    </source>
</reference>
<keyword evidence="5" id="KW-0067">ATP-binding</keyword>
<dbReference type="InterPro" id="IPR002173">
    <property type="entry name" value="Carboh/pur_kinase_PfkB_CS"/>
</dbReference>
<dbReference type="EMBL" id="LHXO01000055">
    <property type="protein sequence ID" value="KXA94488.1"/>
    <property type="molecule type" value="Genomic_DNA"/>
</dbReference>
<dbReference type="SUPFAM" id="SSF53613">
    <property type="entry name" value="Ribokinase-like"/>
    <property type="match status" value="1"/>
</dbReference>
<dbReference type="InterPro" id="IPR050306">
    <property type="entry name" value="PfkB_Carbo_kinase"/>
</dbReference>
<dbReference type="Proteomes" id="UP000070284">
    <property type="component" value="Unassembled WGS sequence"/>
</dbReference>
<dbReference type="CDD" id="cd01166">
    <property type="entry name" value="KdgK"/>
    <property type="match status" value="1"/>
</dbReference>
<name>A0A133UJV0_9EURY</name>
<dbReference type="Gene3D" id="3.40.1190.20">
    <property type="match status" value="1"/>
</dbReference>
<dbReference type="PANTHER" id="PTHR43085">
    <property type="entry name" value="HEXOKINASE FAMILY MEMBER"/>
    <property type="match status" value="1"/>
</dbReference>